<dbReference type="OrthoDB" id="8197512at2759"/>
<dbReference type="RefSeq" id="XP_028040162.1">
    <property type="nucleotide sequence ID" value="XM_028184361.1"/>
</dbReference>
<accession>A0A6J2KGV5</accession>
<protein>
    <submittedName>
        <fullName evidence="2">Uncharacterized protein LOC114250475</fullName>
    </submittedName>
</protein>
<keyword evidence="1" id="KW-1185">Reference proteome</keyword>
<dbReference type="Proteomes" id="UP000504629">
    <property type="component" value="Unplaced"/>
</dbReference>
<dbReference type="KEGG" id="bman:114250475"/>
<dbReference type="GeneID" id="114250475"/>
<evidence type="ECO:0000313" key="1">
    <source>
        <dbReference type="Proteomes" id="UP000504629"/>
    </source>
</evidence>
<reference evidence="2" key="1">
    <citation type="submission" date="2025-08" db="UniProtKB">
        <authorList>
            <consortium name="RefSeq"/>
        </authorList>
    </citation>
    <scope>IDENTIFICATION</scope>
    <source>
        <tissue evidence="2">Silk gland</tissue>
    </source>
</reference>
<gene>
    <name evidence="2" type="primary">LOC114250475</name>
</gene>
<proteinExistence type="predicted"/>
<organism evidence="1 2">
    <name type="scientific">Bombyx mandarina</name>
    <name type="common">Wild silk moth</name>
    <name type="synonym">Wild silkworm</name>
    <dbReference type="NCBI Taxonomy" id="7092"/>
    <lineage>
        <taxon>Eukaryota</taxon>
        <taxon>Metazoa</taxon>
        <taxon>Ecdysozoa</taxon>
        <taxon>Arthropoda</taxon>
        <taxon>Hexapoda</taxon>
        <taxon>Insecta</taxon>
        <taxon>Pterygota</taxon>
        <taxon>Neoptera</taxon>
        <taxon>Endopterygota</taxon>
        <taxon>Lepidoptera</taxon>
        <taxon>Glossata</taxon>
        <taxon>Ditrysia</taxon>
        <taxon>Bombycoidea</taxon>
        <taxon>Bombycidae</taxon>
        <taxon>Bombycinae</taxon>
        <taxon>Bombyx</taxon>
    </lineage>
</organism>
<sequence>MRLVGPASFVVDLSRPAGAWVFVHKRRAHPVEINTDAAPMMVRQRWHGEEIDLLARTESRLIAQRGQCSGGDLFGAIKGQRRREPYRALVQAHLARFGSQPGPSSDGCSAEPDFRRASGAEVAGVERCAEDAAAYDPSAIGQMSLDAARVLSERRRARRVMRPRTAGRRNDLNDDLAASAHKAKKQKRRAEYARVQELYKCRSRAAAEVIDGACRGVGHSLEGMRGLGDLSSRGCPTHLGLHRKLFTSYGVRSSTGAIATTLSCGGRSQWKRSRLPPL</sequence>
<evidence type="ECO:0000313" key="2">
    <source>
        <dbReference type="RefSeq" id="XP_028040162.1"/>
    </source>
</evidence>
<dbReference type="AlphaFoldDB" id="A0A6J2KGV5"/>
<name>A0A6J2KGV5_BOMMA</name>